<name>A0AAQ3RH17_VIGMU</name>
<keyword evidence="2" id="KW-1185">Reference proteome</keyword>
<protein>
    <submittedName>
        <fullName evidence="1">Uncharacterized protein</fullName>
    </submittedName>
</protein>
<accession>A0AAQ3RH17</accession>
<dbReference type="EMBL" id="CP144691">
    <property type="protein sequence ID" value="WVY92487.1"/>
    <property type="molecule type" value="Genomic_DNA"/>
</dbReference>
<gene>
    <name evidence="1" type="ORF">V8G54_031575</name>
</gene>
<proteinExistence type="predicted"/>
<sequence>MVASVGSAKAVIATECNGGVDIGDCEARTLCGIYNHVQEFIRRLYRACQRSRQGNSGDRGKNGLTLKLVRTLKLSGRKEERLIVIDNKFDIFDDPNVNRIRHFG</sequence>
<evidence type="ECO:0000313" key="2">
    <source>
        <dbReference type="Proteomes" id="UP001374535"/>
    </source>
</evidence>
<reference evidence="1 2" key="1">
    <citation type="journal article" date="2023" name="Life. Sci Alliance">
        <title>Evolutionary insights into 3D genome organization and epigenetic landscape of Vigna mungo.</title>
        <authorList>
            <person name="Junaid A."/>
            <person name="Singh B."/>
            <person name="Bhatia S."/>
        </authorList>
    </citation>
    <scope>NUCLEOTIDE SEQUENCE [LARGE SCALE GENOMIC DNA]</scope>
    <source>
        <strain evidence="1">Urdbean</strain>
    </source>
</reference>
<organism evidence="1 2">
    <name type="scientific">Vigna mungo</name>
    <name type="common">Black gram</name>
    <name type="synonym">Phaseolus mungo</name>
    <dbReference type="NCBI Taxonomy" id="3915"/>
    <lineage>
        <taxon>Eukaryota</taxon>
        <taxon>Viridiplantae</taxon>
        <taxon>Streptophyta</taxon>
        <taxon>Embryophyta</taxon>
        <taxon>Tracheophyta</taxon>
        <taxon>Spermatophyta</taxon>
        <taxon>Magnoliopsida</taxon>
        <taxon>eudicotyledons</taxon>
        <taxon>Gunneridae</taxon>
        <taxon>Pentapetalae</taxon>
        <taxon>rosids</taxon>
        <taxon>fabids</taxon>
        <taxon>Fabales</taxon>
        <taxon>Fabaceae</taxon>
        <taxon>Papilionoideae</taxon>
        <taxon>50 kb inversion clade</taxon>
        <taxon>NPAAA clade</taxon>
        <taxon>indigoferoid/millettioid clade</taxon>
        <taxon>Phaseoleae</taxon>
        <taxon>Vigna</taxon>
    </lineage>
</organism>
<evidence type="ECO:0000313" key="1">
    <source>
        <dbReference type="EMBL" id="WVY92487.1"/>
    </source>
</evidence>
<dbReference type="Proteomes" id="UP001374535">
    <property type="component" value="Chromosome 10"/>
</dbReference>
<dbReference type="AlphaFoldDB" id="A0AAQ3RH17"/>